<dbReference type="EMBL" id="MN740684">
    <property type="protein sequence ID" value="QHU07148.1"/>
    <property type="molecule type" value="Genomic_DNA"/>
</dbReference>
<organism evidence="4">
    <name type="scientific">viral metagenome</name>
    <dbReference type="NCBI Taxonomy" id="1070528"/>
    <lineage>
        <taxon>unclassified sequences</taxon>
        <taxon>metagenomes</taxon>
        <taxon>organismal metagenomes</taxon>
    </lineage>
</organism>
<dbReference type="InterPro" id="IPR029071">
    <property type="entry name" value="Ubiquitin-like_domsf"/>
</dbReference>
<keyword evidence="3" id="KW-0449">Lipoprotein</keyword>
<dbReference type="Pfam" id="PF02991">
    <property type="entry name" value="ATG8"/>
    <property type="match status" value="1"/>
</dbReference>
<evidence type="ECO:0008006" key="5">
    <source>
        <dbReference type="Google" id="ProtNLM"/>
    </source>
</evidence>
<comment type="subcellular location">
    <subcellularLocation>
        <location evidence="1">Membrane</location>
    </subcellularLocation>
</comment>
<evidence type="ECO:0000256" key="1">
    <source>
        <dbReference type="ARBA" id="ARBA00004370"/>
    </source>
</evidence>
<dbReference type="PANTHER" id="PTHR10969">
    <property type="entry name" value="MICROTUBULE-ASSOCIATED PROTEINS 1A/1B LIGHT CHAIN 3-RELATED"/>
    <property type="match status" value="1"/>
</dbReference>
<dbReference type="SUPFAM" id="SSF54236">
    <property type="entry name" value="Ubiquitin-like"/>
    <property type="match status" value="1"/>
</dbReference>
<protein>
    <recommendedName>
        <fullName evidence="5">Autophagy-related protein</fullName>
    </recommendedName>
</protein>
<dbReference type="AlphaFoldDB" id="A0A6C0JTC0"/>
<evidence type="ECO:0000313" key="4">
    <source>
        <dbReference type="EMBL" id="QHU07148.1"/>
    </source>
</evidence>
<evidence type="ECO:0000256" key="2">
    <source>
        <dbReference type="ARBA" id="ARBA00023136"/>
    </source>
</evidence>
<dbReference type="InterPro" id="IPR004241">
    <property type="entry name" value="Atg8-like"/>
</dbReference>
<name>A0A6C0JTC0_9ZZZZ</name>
<evidence type="ECO:0000256" key="3">
    <source>
        <dbReference type="ARBA" id="ARBA00023288"/>
    </source>
</evidence>
<reference evidence="4" key="1">
    <citation type="journal article" date="2020" name="Nature">
        <title>Giant virus diversity and host interactions through global metagenomics.</title>
        <authorList>
            <person name="Schulz F."/>
            <person name="Roux S."/>
            <person name="Paez-Espino D."/>
            <person name="Jungbluth S."/>
            <person name="Walsh D.A."/>
            <person name="Denef V.J."/>
            <person name="McMahon K.D."/>
            <person name="Konstantinidis K.T."/>
            <person name="Eloe-Fadrosh E.A."/>
            <person name="Kyrpides N.C."/>
            <person name="Woyke T."/>
        </authorList>
    </citation>
    <scope>NUCLEOTIDE SEQUENCE</scope>
    <source>
        <strain evidence="4">GVMAG-S-1040241-154</strain>
    </source>
</reference>
<keyword evidence="2" id="KW-0472">Membrane</keyword>
<proteinExistence type="predicted"/>
<sequence length="115" mass="13280">MTDFKIKVNYGDRIKESKKVLDKYPDRVPVIVSKANNCDLKVIDKSKFLVPKITKLAELICIIRKRIKLEPDRAIFIFINNVLPPNTSTIGELYEEHKDLDGFLYVTYNSESVFG</sequence>
<dbReference type="Gene3D" id="3.10.20.90">
    <property type="entry name" value="Phosphatidylinositol 3-kinase Catalytic Subunit, Chain A, domain 1"/>
    <property type="match status" value="1"/>
</dbReference>
<dbReference type="GO" id="GO:0016020">
    <property type="term" value="C:membrane"/>
    <property type="evidence" value="ECO:0007669"/>
    <property type="project" value="UniProtKB-SubCell"/>
</dbReference>
<accession>A0A6C0JTC0</accession>